<dbReference type="EMBL" id="FUWH01000010">
    <property type="protein sequence ID" value="SKA10859.1"/>
    <property type="molecule type" value="Genomic_DNA"/>
</dbReference>
<keyword evidence="2" id="KW-1185">Reference proteome</keyword>
<dbReference type="STRING" id="413434.SAMN04488132_110126"/>
<evidence type="ECO:0000313" key="1">
    <source>
        <dbReference type="EMBL" id="SKA10859.1"/>
    </source>
</evidence>
<accession>A0A1T4R4L9</accession>
<organism evidence="1 2">
    <name type="scientific">Sediminibacterium ginsengisoli</name>
    <dbReference type="NCBI Taxonomy" id="413434"/>
    <lineage>
        <taxon>Bacteria</taxon>
        <taxon>Pseudomonadati</taxon>
        <taxon>Bacteroidota</taxon>
        <taxon>Chitinophagia</taxon>
        <taxon>Chitinophagales</taxon>
        <taxon>Chitinophagaceae</taxon>
        <taxon>Sediminibacterium</taxon>
    </lineage>
</organism>
<protein>
    <submittedName>
        <fullName evidence="1">Uncharacterized protein</fullName>
    </submittedName>
</protein>
<dbReference type="OrthoDB" id="678434at2"/>
<dbReference type="RefSeq" id="WP_078832366.1">
    <property type="nucleotide sequence ID" value="NZ_FUWH01000010.1"/>
</dbReference>
<gene>
    <name evidence="1" type="ORF">SAMN04488132_110126</name>
</gene>
<sequence length="125" mass="14335">MERYMPNTLFPYPDRFIELCEQKHGLGFSREFLDCANRKLTALYEKEAGCQVDGAVFIGIVTPPEDNFFLQTKWIVTQFSSVIHVGPDKFPATISWQSKSNRMYTIGDTNINETDIEFLLVVDGM</sequence>
<evidence type="ECO:0000313" key="2">
    <source>
        <dbReference type="Proteomes" id="UP000190888"/>
    </source>
</evidence>
<name>A0A1T4R4L9_9BACT</name>
<proteinExistence type="predicted"/>
<reference evidence="1 2" key="1">
    <citation type="submission" date="2017-02" db="EMBL/GenBank/DDBJ databases">
        <authorList>
            <person name="Peterson S.W."/>
        </authorList>
    </citation>
    <scope>NUCLEOTIDE SEQUENCE [LARGE SCALE GENOMIC DNA]</scope>
    <source>
        <strain evidence="1 2">DSM 22335</strain>
    </source>
</reference>
<dbReference type="Proteomes" id="UP000190888">
    <property type="component" value="Unassembled WGS sequence"/>
</dbReference>
<dbReference type="AlphaFoldDB" id="A0A1T4R4L9"/>